<evidence type="ECO:0000256" key="1">
    <source>
        <dbReference type="SAM" id="SignalP"/>
    </source>
</evidence>
<evidence type="ECO:0000313" key="3">
    <source>
        <dbReference type="Proteomes" id="UP000184112"/>
    </source>
</evidence>
<evidence type="ECO:0008006" key="4">
    <source>
        <dbReference type="Google" id="ProtNLM"/>
    </source>
</evidence>
<feature type="chain" id="PRO_5013042117" description="Lipoprotein" evidence="1">
    <location>
        <begin position="21"/>
        <end position="82"/>
    </location>
</feature>
<organism evidence="2 3">
    <name type="scientific">Flavobacterium johnsoniae</name>
    <name type="common">Cytophaga johnsonae</name>
    <dbReference type="NCBI Taxonomy" id="986"/>
    <lineage>
        <taxon>Bacteria</taxon>
        <taxon>Pseudomonadati</taxon>
        <taxon>Bacteroidota</taxon>
        <taxon>Flavobacteriia</taxon>
        <taxon>Flavobacteriales</taxon>
        <taxon>Flavobacteriaceae</taxon>
        <taxon>Flavobacterium</taxon>
    </lineage>
</organism>
<dbReference type="AlphaFoldDB" id="A0A1M5NJ75"/>
<gene>
    <name evidence="2" type="ORF">SAMN05444388_10531</name>
</gene>
<proteinExistence type="predicted"/>
<feature type="signal peptide" evidence="1">
    <location>
        <begin position="1"/>
        <end position="20"/>
    </location>
</feature>
<dbReference type="Proteomes" id="UP000184112">
    <property type="component" value="Unassembled WGS sequence"/>
</dbReference>
<keyword evidence="1" id="KW-0732">Signal</keyword>
<protein>
    <recommendedName>
        <fullName evidence="4">Lipoprotein</fullName>
    </recommendedName>
</protein>
<dbReference type="PROSITE" id="PS51257">
    <property type="entry name" value="PROKAR_LIPOPROTEIN"/>
    <property type="match status" value="1"/>
</dbReference>
<name>A0A1M5NJ75_FLAJO</name>
<dbReference type="EMBL" id="FQWH01000005">
    <property type="protein sequence ID" value="SHG89606.1"/>
    <property type="molecule type" value="Genomic_DNA"/>
</dbReference>
<reference evidence="2 3" key="1">
    <citation type="submission" date="2016-11" db="EMBL/GenBank/DDBJ databases">
        <authorList>
            <person name="Jaros S."/>
            <person name="Januszkiewicz K."/>
            <person name="Wedrychowicz H."/>
        </authorList>
    </citation>
    <scope>NUCLEOTIDE SEQUENCE [LARGE SCALE GENOMIC DNA]</scope>
    <source>
        <strain evidence="2 3">DSM 6792</strain>
    </source>
</reference>
<evidence type="ECO:0000313" key="2">
    <source>
        <dbReference type="EMBL" id="SHG89606.1"/>
    </source>
</evidence>
<sequence length="82" mass="9158">MKTTKMVCLFIIIIALSACKKDAKGKNDNYTTVNKNAASSECLAPANWFTMVNNTRQTPPPDSSAKRRTNKRICQQCYGNKL</sequence>
<accession>A0A1M5NJ75</accession>